<evidence type="ECO:0000313" key="3">
    <source>
        <dbReference type="Proteomes" id="UP001142057"/>
    </source>
</evidence>
<gene>
    <name evidence="2" type="ORF">NZD88_20975</name>
</gene>
<accession>A0ABT2IMY4</accession>
<proteinExistence type="predicted"/>
<evidence type="ECO:0008006" key="4">
    <source>
        <dbReference type="Google" id="ProtNLM"/>
    </source>
</evidence>
<keyword evidence="1" id="KW-0472">Membrane</keyword>
<dbReference type="EMBL" id="JANZQH010000016">
    <property type="protein sequence ID" value="MCT2410037.1"/>
    <property type="molecule type" value="Genomic_DNA"/>
</dbReference>
<organism evidence="2 3">
    <name type="scientific">Chryseobacterium pyrolae</name>
    <dbReference type="NCBI Taxonomy" id="2987481"/>
    <lineage>
        <taxon>Bacteria</taxon>
        <taxon>Pseudomonadati</taxon>
        <taxon>Bacteroidota</taxon>
        <taxon>Flavobacteriia</taxon>
        <taxon>Flavobacteriales</taxon>
        <taxon>Weeksellaceae</taxon>
        <taxon>Chryseobacterium group</taxon>
        <taxon>Chryseobacterium</taxon>
    </lineage>
</organism>
<keyword evidence="1" id="KW-0812">Transmembrane</keyword>
<keyword evidence="1" id="KW-1133">Transmembrane helix</keyword>
<reference evidence="2" key="1">
    <citation type="submission" date="2022-08" db="EMBL/GenBank/DDBJ databases">
        <title>Chryseobacterium antibioticum,isolated from the rhizosphere soil of Pyrola in Tibet.</title>
        <authorList>
            <person name="Kan Y."/>
        </authorList>
    </citation>
    <scope>NUCLEOTIDE SEQUENCE</scope>
    <source>
        <strain evidence="2">Pc2-12</strain>
    </source>
</reference>
<evidence type="ECO:0000313" key="2">
    <source>
        <dbReference type="EMBL" id="MCT2410037.1"/>
    </source>
</evidence>
<feature type="transmembrane region" description="Helical" evidence="1">
    <location>
        <begin position="87"/>
        <end position="108"/>
    </location>
</feature>
<keyword evidence="3" id="KW-1185">Reference proteome</keyword>
<sequence length="243" mass="28092">MENRRYILIDRKDLIAVVDYMDYSYIGSNALDDELKVDNLTANSDGVKFFYKNLEGVSNEKKEEAFKIFNLLVEEEKQRLRRIDRESMLTIGGVIFLALIVFVGIVGLTKSIKRSNVKTNYKTIVEISSLKSQSAVNGKFSIGRGFVNEEDYYFFLVKDQEGYVKRKAPSAITLLVEKDTIPTFTKYYLIQKSTSSWGFFNIKLEEKTEVDTIDYNYTYKNKYNAVLTIPKGTIEENQNYNPL</sequence>
<name>A0ABT2IMY4_9FLAO</name>
<evidence type="ECO:0000256" key="1">
    <source>
        <dbReference type="SAM" id="Phobius"/>
    </source>
</evidence>
<dbReference type="RefSeq" id="WP_259831753.1">
    <property type="nucleotide sequence ID" value="NZ_JANZQH010000016.1"/>
</dbReference>
<dbReference type="Proteomes" id="UP001142057">
    <property type="component" value="Unassembled WGS sequence"/>
</dbReference>
<comment type="caution">
    <text evidence="2">The sequence shown here is derived from an EMBL/GenBank/DDBJ whole genome shotgun (WGS) entry which is preliminary data.</text>
</comment>
<protein>
    <recommendedName>
        <fullName evidence="4">DUF4178 domain-containing protein</fullName>
    </recommendedName>
</protein>